<feature type="chain" id="PRO_5038593397" evidence="1">
    <location>
        <begin position="25"/>
        <end position="291"/>
    </location>
</feature>
<evidence type="ECO:0000259" key="2">
    <source>
        <dbReference type="Pfam" id="PF16227"/>
    </source>
</evidence>
<dbReference type="Pfam" id="PF16227">
    <property type="entry name" value="DUF4886"/>
    <property type="match status" value="1"/>
</dbReference>
<dbReference type="Gene3D" id="3.40.50.1110">
    <property type="entry name" value="SGNH hydrolase"/>
    <property type="match status" value="1"/>
</dbReference>
<feature type="signal peptide" evidence="1">
    <location>
        <begin position="1"/>
        <end position="24"/>
    </location>
</feature>
<feature type="domain" description="DUF4886" evidence="2">
    <location>
        <begin position="40"/>
        <end position="280"/>
    </location>
</feature>
<keyword evidence="1" id="KW-0732">Signal</keyword>
<dbReference type="AlphaFoldDB" id="A0A9D1IIX4"/>
<gene>
    <name evidence="3" type="ORF">IAD18_00500</name>
</gene>
<dbReference type="Proteomes" id="UP000824076">
    <property type="component" value="Unassembled WGS sequence"/>
</dbReference>
<organism evidence="3 4">
    <name type="scientific">Candidatus Limisoma intestinavium</name>
    <dbReference type="NCBI Taxonomy" id="2840856"/>
    <lineage>
        <taxon>Bacteria</taxon>
        <taxon>Pseudomonadati</taxon>
        <taxon>Bacteroidota</taxon>
        <taxon>Bacteroidia</taxon>
        <taxon>Bacteroidales</taxon>
        <taxon>Candidatus Limisoma</taxon>
    </lineage>
</organism>
<dbReference type="GO" id="GO:0016788">
    <property type="term" value="F:hydrolase activity, acting on ester bonds"/>
    <property type="evidence" value="ECO:0007669"/>
    <property type="project" value="UniProtKB-ARBA"/>
</dbReference>
<dbReference type="EMBL" id="DVMS01000014">
    <property type="protein sequence ID" value="HIU38132.1"/>
    <property type="molecule type" value="Genomic_DNA"/>
</dbReference>
<reference evidence="3" key="1">
    <citation type="submission" date="2020-10" db="EMBL/GenBank/DDBJ databases">
        <authorList>
            <person name="Gilroy R."/>
        </authorList>
    </citation>
    <scope>NUCLEOTIDE SEQUENCE</scope>
    <source>
        <strain evidence="3">17073</strain>
    </source>
</reference>
<accession>A0A9D1IIX4</accession>
<dbReference type="InterPro" id="IPR032616">
    <property type="entry name" value="DUF4886"/>
</dbReference>
<name>A0A9D1IIX4_9BACT</name>
<reference evidence="3" key="2">
    <citation type="journal article" date="2021" name="PeerJ">
        <title>Extensive microbial diversity within the chicken gut microbiome revealed by metagenomics and culture.</title>
        <authorList>
            <person name="Gilroy R."/>
            <person name="Ravi A."/>
            <person name="Getino M."/>
            <person name="Pursley I."/>
            <person name="Horton D.L."/>
            <person name="Alikhan N.F."/>
            <person name="Baker D."/>
            <person name="Gharbi K."/>
            <person name="Hall N."/>
            <person name="Watson M."/>
            <person name="Adriaenssens E.M."/>
            <person name="Foster-Nyarko E."/>
            <person name="Jarju S."/>
            <person name="Secka A."/>
            <person name="Antonio M."/>
            <person name="Oren A."/>
            <person name="Chaudhuri R.R."/>
            <person name="La Ragione R."/>
            <person name="Hildebrand F."/>
            <person name="Pallen M.J."/>
        </authorList>
    </citation>
    <scope>NUCLEOTIDE SEQUENCE</scope>
    <source>
        <strain evidence="3">17073</strain>
    </source>
</reference>
<sequence length="291" mass="33182">MKFSIRLRLCLLLIAIAFGQFASAQNPEPPKERPNDKIVRILAIGNSFSQDAIEQYFYRLAAADSIEVIVGNLYYGGCSLQQHWQFVVDDKPVYEYRKIEKGVKVNTPHMTLKEVLADESWDYVSFQQASHDSGLPSTYVPYLSKLMNYVKKGVRNDTKFMFHMTWAYAADSKHPGFKNYRNSQSAMYNAILSATQKALKLEKFDILIPCGTAIQNARTSKIGDKFCRDGYHLQLTYGRYTAACTWFEAIFKKSAIGNKFAPRGISEYQKKTAWTAAHNAVKYPFKITPVK</sequence>
<dbReference type="SUPFAM" id="SSF52266">
    <property type="entry name" value="SGNH hydrolase"/>
    <property type="match status" value="1"/>
</dbReference>
<proteinExistence type="predicted"/>
<evidence type="ECO:0000313" key="4">
    <source>
        <dbReference type="Proteomes" id="UP000824076"/>
    </source>
</evidence>
<evidence type="ECO:0000313" key="3">
    <source>
        <dbReference type="EMBL" id="HIU38132.1"/>
    </source>
</evidence>
<comment type="caution">
    <text evidence="3">The sequence shown here is derived from an EMBL/GenBank/DDBJ whole genome shotgun (WGS) entry which is preliminary data.</text>
</comment>
<evidence type="ECO:0000256" key="1">
    <source>
        <dbReference type="SAM" id="SignalP"/>
    </source>
</evidence>
<protein>
    <submittedName>
        <fullName evidence="3">DUF4886 domain-containing protein</fullName>
    </submittedName>
</protein>
<dbReference type="InterPro" id="IPR036514">
    <property type="entry name" value="SGNH_hydro_sf"/>
</dbReference>